<evidence type="ECO:0000256" key="1">
    <source>
        <dbReference type="ARBA" id="ARBA00004571"/>
    </source>
</evidence>
<dbReference type="EMBL" id="PZZN01000004">
    <property type="protein sequence ID" value="PTM44179.1"/>
    <property type="molecule type" value="Genomic_DNA"/>
</dbReference>
<sequence>MIRLPVRTSAIARLLAASAPLFVCATPAVAQDQAPTGQAVGDPAGEQGVGDIVVTATRRRESSKDVPLAVTAISGEKLDVLNSSGLDIRFLAGRTPSLQVESSFGRTFPRFYIRGLGNTDFDPNAAQPVSVVYDDVALENPMLKSFPVFDLQSVEVLRGPQGTLFGRNTPAGVVKINSAKPDPDKASGYATGSWATYNTINGEAALNLPIGNGFAFRASGLIQSRDDWVTNDSTTGNADRKLEGYRDVAGRFQLGYTSGDFNALLNVHVRDLTGSPRIFRAGLFKPGTNDFNTGFDPKHVTLDGYTSQSLTQWGTNLRLDYHLDGIGTFYSVTGYEQAKVESTGDVDGGNSYPFTGGTIGAIGVGLFPSNTGGLTKPKEFSQELRYASEDMNGIRLQGGLYYFYQTLRYHQYDYAFGGTGSRATDLTQDIFHDNRNENYGAFASIEAKPTELLTLRAGVRYSHDYRNDLVTAPIPGTGISDTLPARAVVRGSNVTWDASATYELTPAINVYSRLATGYQGPAIQDRVTFGSVQSTAPKQTTFSGESGFKGTLLDRKVNFSIDAYWYSTKDLQITAVGGSSNSARLISADKAIGYGVEGEFEARPVPELSLTASGSYNFTEIRDRSIGVGVCATCTVLDPIVNGFAMIDGNDLPQAPRWIANWTARYGIPLANGGEVYAYTDWVYRSRINFFLYEAVEFTGKSSLEGGLKVGYKSPQGYEVGAFVRNITNQYRSISAIDFNNLTGMINEPRIIGGQFKVAF</sequence>
<dbReference type="InterPro" id="IPR039426">
    <property type="entry name" value="TonB-dep_rcpt-like"/>
</dbReference>
<proteinExistence type="inferred from homology"/>
<organism evidence="16 17">
    <name type="scientific">Sphingomonas aerolata</name>
    <dbReference type="NCBI Taxonomy" id="185951"/>
    <lineage>
        <taxon>Bacteria</taxon>
        <taxon>Pseudomonadati</taxon>
        <taxon>Pseudomonadota</taxon>
        <taxon>Alphaproteobacteria</taxon>
        <taxon>Sphingomonadales</taxon>
        <taxon>Sphingomonadaceae</taxon>
        <taxon>Sphingomonas</taxon>
    </lineage>
</organism>
<evidence type="ECO:0000256" key="11">
    <source>
        <dbReference type="PROSITE-ProRule" id="PRU01360"/>
    </source>
</evidence>
<keyword evidence="10 11" id="KW-0998">Cell outer membrane</keyword>
<evidence type="ECO:0000259" key="15">
    <source>
        <dbReference type="Pfam" id="PF07715"/>
    </source>
</evidence>
<keyword evidence="8 12" id="KW-0798">TonB box</keyword>
<comment type="subcellular location">
    <subcellularLocation>
        <location evidence="1 11">Cell outer membrane</location>
        <topology evidence="1 11">Multi-pass membrane protein</topology>
    </subcellularLocation>
</comment>
<evidence type="ECO:0000256" key="8">
    <source>
        <dbReference type="ARBA" id="ARBA00023077"/>
    </source>
</evidence>
<dbReference type="Pfam" id="PF07715">
    <property type="entry name" value="Plug"/>
    <property type="match status" value="1"/>
</dbReference>
<keyword evidence="16" id="KW-0675">Receptor</keyword>
<feature type="domain" description="TonB-dependent receptor plug" evidence="15">
    <location>
        <begin position="64"/>
        <end position="173"/>
    </location>
</feature>
<evidence type="ECO:0000256" key="5">
    <source>
        <dbReference type="ARBA" id="ARBA00022692"/>
    </source>
</evidence>
<feature type="chain" id="PRO_5015402246" evidence="13">
    <location>
        <begin position="31"/>
        <end position="760"/>
    </location>
</feature>
<evidence type="ECO:0000256" key="10">
    <source>
        <dbReference type="ARBA" id="ARBA00023237"/>
    </source>
</evidence>
<evidence type="ECO:0000256" key="3">
    <source>
        <dbReference type="ARBA" id="ARBA00022452"/>
    </source>
</evidence>
<dbReference type="RefSeq" id="WP_244180876.1">
    <property type="nucleotide sequence ID" value="NZ_PZZN01000004.1"/>
</dbReference>
<keyword evidence="4" id="KW-0410">Iron transport</keyword>
<feature type="signal peptide" evidence="13">
    <location>
        <begin position="1"/>
        <end position="30"/>
    </location>
</feature>
<evidence type="ECO:0000256" key="13">
    <source>
        <dbReference type="SAM" id="SignalP"/>
    </source>
</evidence>
<protein>
    <submittedName>
        <fullName evidence="16">Iron complex outermembrane receptor protein</fullName>
    </submittedName>
</protein>
<dbReference type="PANTHER" id="PTHR32552:SF81">
    <property type="entry name" value="TONB-DEPENDENT OUTER MEMBRANE RECEPTOR"/>
    <property type="match status" value="1"/>
</dbReference>
<comment type="similarity">
    <text evidence="11 12">Belongs to the TonB-dependent receptor family.</text>
</comment>
<evidence type="ECO:0000256" key="7">
    <source>
        <dbReference type="ARBA" id="ARBA00023065"/>
    </source>
</evidence>
<evidence type="ECO:0000313" key="17">
    <source>
        <dbReference type="Proteomes" id="UP000240996"/>
    </source>
</evidence>
<evidence type="ECO:0000256" key="2">
    <source>
        <dbReference type="ARBA" id="ARBA00022448"/>
    </source>
</evidence>
<accession>A0A2T4YLP6</accession>
<comment type="caution">
    <text evidence="16">The sequence shown here is derived from an EMBL/GenBank/DDBJ whole genome shotgun (WGS) entry which is preliminary data.</text>
</comment>
<dbReference type="Pfam" id="PF00593">
    <property type="entry name" value="TonB_dep_Rec_b-barrel"/>
    <property type="match status" value="1"/>
</dbReference>
<keyword evidence="5 11" id="KW-0812">Transmembrane</keyword>
<dbReference type="GO" id="GO:0009279">
    <property type="term" value="C:cell outer membrane"/>
    <property type="evidence" value="ECO:0007669"/>
    <property type="project" value="UniProtKB-SubCell"/>
</dbReference>
<evidence type="ECO:0000256" key="6">
    <source>
        <dbReference type="ARBA" id="ARBA00023004"/>
    </source>
</evidence>
<evidence type="ECO:0000256" key="4">
    <source>
        <dbReference type="ARBA" id="ARBA00022496"/>
    </source>
</evidence>
<keyword evidence="6" id="KW-0408">Iron</keyword>
<dbReference type="InterPro" id="IPR036942">
    <property type="entry name" value="Beta-barrel_TonB_sf"/>
</dbReference>
<keyword evidence="3 11" id="KW-1134">Transmembrane beta strand</keyword>
<dbReference type="Proteomes" id="UP000240996">
    <property type="component" value="Unassembled WGS sequence"/>
</dbReference>
<dbReference type="GO" id="GO:0006826">
    <property type="term" value="P:iron ion transport"/>
    <property type="evidence" value="ECO:0007669"/>
    <property type="project" value="UniProtKB-KW"/>
</dbReference>
<dbReference type="AlphaFoldDB" id="A0A2T4YLP6"/>
<dbReference type="SUPFAM" id="SSF56935">
    <property type="entry name" value="Porins"/>
    <property type="match status" value="1"/>
</dbReference>
<dbReference type="PROSITE" id="PS52016">
    <property type="entry name" value="TONB_DEPENDENT_REC_3"/>
    <property type="match status" value="1"/>
</dbReference>
<evidence type="ECO:0000256" key="9">
    <source>
        <dbReference type="ARBA" id="ARBA00023136"/>
    </source>
</evidence>
<evidence type="ECO:0000259" key="14">
    <source>
        <dbReference type="Pfam" id="PF00593"/>
    </source>
</evidence>
<dbReference type="Gene3D" id="2.40.170.20">
    <property type="entry name" value="TonB-dependent receptor, beta-barrel domain"/>
    <property type="match status" value="1"/>
</dbReference>
<evidence type="ECO:0000256" key="12">
    <source>
        <dbReference type="RuleBase" id="RU003357"/>
    </source>
</evidence>
<feature type="domain" description="TonB-dependent receptor-like beta-barrel" evidence="14">
    <location>
        <begin position="240"/>
        <end position="726"/>
    </location>
</feature>
<keyword evidence="7" id="KW-0406">Ion transport</keyword>
<keyword evidence="2 11" id="KW-0813">Transport</keyword>
<keyword evidence="9 11" id="KW-0472">Membrane</keyword>
<dbReference type="InterPro" id="IPR012910">
    <property type="entry name" value="Plug_dom"/>
</dbReference>
<name>A0A2T4YLP6_9SPHN</name>
<gene>
    <name evidence="16" type="ORF">C8J24_3456</name>
</gene>
<dbReference type="PANTHER" id="PTHR32552">
    <property type="entry name" value="FERRICHROME IRON RECEPTOR-RELATED"/>
    <property type="match status" value="1"/>
</dbReference>
<reference evidence="16 17" key="1">
    <citation type="submission" date="2018-04" db="EMBL/GenBank/DDBJ databases">
        <title>Genomic Encyclopedia of Type Strains, Phase III (KMG-III): the genomes of soil and plant-associated and newly described type strains.</title>
        <authorList>
            <person name="Whitman W."/>
        </authorList>
    </citation>
    <scope>NUCLEOTIDE SEQUENCE [LARGE SCALE GENOMIC DNA]</scope>
    <source>
        <strain evidence="16 17">NW12</strain>
    </source>
</reference>
<evidence type="ECO:0000313" key="16">
    <source>
        <dbReference type="EMBL" id="PTM44179.1"/>
    </source>
</evidence>
<dbReference type="InterPro" id="IPR000531">
    <property type="entry name" value="Beta-barrel_TonB"/>
</dbReference>
<keyword evidence="13" id="KW-0732">Signal</keyword>
<keyword evidence="17" id="KW-1185">Reference proteome</keyword>